<evidence type="ECO:0000313" key="2">
    <source>
        <dbReference type="Proteomes" id="UP000694923"/>
    </source>
</evidence>
<protein>
    <submittedName>
        <fullName evidence="3">Uncharacterized protein LOC103600681</fullName>
    </submittedName>
</protein>
<reference evidence="3" key="1">
    <citation type="submission" date="2025-08" db="UniProtKB">
        <authorList>
            <consortium name="RefSeq"/>
        </authorList>
    </citation>
    <scope>IDENTIFICATION</scope>
</reference>
<feature type="compositionally biased region" description="Polar residues" evidence="1">
    <location>
        <begin position="304"/>
        <end position="322"/>
    </location>
</feature>
<gene>
    <name evidence="3" type="primary">LOC103600681</name>
</gene>
<evidence type="ECO:0000256" key="1">
    <source>
        <dbReference type="SAM" id="MobiDB-lite"/>
    </source>
</evidence>
<proteinExistence type="predicted"/>
<feature type="region of interest" description="Disordered" evidence="1">
    <location>
        <begin position="262"/>
        <end position="336"/>
    </location>
</feature>
<dbReference type="Proteomes" id="UP000694923">
    <property type="component" value="Unplaced"/>
</dbReference>
<evidence type="ECO:0000313" key="3">
    <source>
        <dbReference type="RefSeq" id="XP_008583210.1"/>
    </source>
</evidence>
<name>A0ABM0RRG9_GALVR</name>
<keyword evidence="2" id="KW-1185">Reference proteome</keyword>
<accession>A0ABM0RRG9</accession>
<dbReference type="GeneID" id="103600681"/>
<organism evidence="2 3">
    <name type="scientific">Galeopterus variegatus</name>
    <name type="common">Malayan flying lemur</name>
    <name type="synonym">Cynocephalus variegatus</name>
    <dbReference type="NCBI Taxonomy" id="482537"/>
    <lineage>
        <taxon>Eukaryota</taxon>
        <taxon>Metazoa</taxon>
        <taxon>Chordata</taxon>
        <taxon>Craniata</taxon>
        <taxon>Vertebrata</taxon>
        <taxon>Euteleostomi</taxon>
        <taxon>Mammalia</taxon>
        <taxon>Eutheria</taxon>
        <taxon>Euarchontoglires</taxon>
        <taxon>Dermoptera</taxon>
        <taxon>Cynocephalidae</taxon>
        <taxon>Galeopterus</taxon>
    </lineage>
</organism>
<sequence>MLELALALELGQDAVLELTLALELVQDPVLEVALALELGQDPMLELALALELGQDAVLELTLALELVQDPVLEVALALELGQDPMLELALALELGQDAVLELTLALELVQDPVLEVALALELGQDPMLELALALELGQDAVLELTLALELVQDPVLEVTLALELVQDPVLEVALALQPPCLHRLWCCVEAWEDRSEQAQSPLFWSWPEQGLNEGTQVSGMWSEVIAELRLDGQVMYKFLSSSSGPARVGPVVERYDDPDCAVYNRDSNYRSETSSSIPPPYSTTSQPNASVHQYSVRPPPLGSGNPTLDSATSISASCSQEADSIKPGDSLPTSQSYCRPTHSTISYSGDPAAGYQYSQYSQSARSPGTTLQHSLASRVLPIKCTHVKSGRWRGGRSHPLQKQTCML</sequence>
<dbReference type="RefSeq" id="XP_008583210.1">
    <property type="nucleotide sequence ID" value="XM_008584988.1"/>
</dbReference>